<reference evidence="3" key="1">
    <citation type="journal article" date="2019" name="Int. J. Syst. Evol. Microbiol.">
        <title>The Global Catalogue of Microorganisms (GCM) 10K type strain sequencing project: providing services to taxonomists for standard genome sequencing and annotation.</title>
        <authorList>
            <consortium name="The Broad Institute Genomics Platform"/>
            <consortium name="The Broad Institute Genome Sequencing Center for Infectious Disease"/>
            <person name="Wu L."/>
            <person name="Ma J."/>
        </authorList>
    </citation>
    <scope>NUCLEOTIDE SEQUENCE [LARGE SCALE GENOMIC DNA]</scope>
    <source>
        <strain evidence="3">TISTR 1827</strain>
    </source>
</reference>
<protein>
    <recommendedName>
        <fullName evidence="4">NEAT domain-containing protein</fullName>
    </recommendedName>
</protein>
<comment type="caution">
    <text evidence="2">The sequence shown here is derived from an EMBL/GenBank/DDBJ whole genome shotgun (WGS) entry which is preliminary data.</text>
</comment>
<keyword evidence="3" id="KW-1185">Reference proteome</keyword>
<evidence type="ECO:0008006" key="4">
    <source>
        <dbReference type="Google" id="ProtNLM"/>
    </source>
</evidence>
<sequence length="150" mass="15956">MKQRTMFKKSAFTMTLTLALALVLAIPAFAASYPVQFLGSDGVTPSTHASSYIEGGAADVTGSAGNYTVTLKLKNYEPSFPALPISYPSLKVDLNGDGTYETTANRSVSGSNTVFTFSGVNNLSDNVPVLLAVNVSGIHSTEYDLYIDWL</sequence>
<evidence type="ECO:0000313" key="3">
    <source>
        <dbReference type="Proteomes" id="UP001597493"/>
    </source>
</evidence>
<name>A0ABW5QX36_9BACL</name>
<dbReference type="InterPro" id="IPR037250">
    <property type="entry name" value="NEAT_dom_sf"/>
</dbReference>
<dbReference type="RefSeq" id="WP_379272288.1">
    <property type="nucleotide sequence ID" value="NZ_JBHUGT010000028.1"/>
</dbReference>
<feature type="signal peptide" evidence="1">
    <location>
        <begin position="1"/>
        <end position="30"/>
    </location>
</feature>
<gene>
    <name evidence="2" type="ORF">ACFSW5_10235</name>
</gene>
<dbReference type="EMBL" id="JBHUMY010000009">
    <property type="protein sequence ID" value="MFD2660635.1"/>
    <property type="molecule type" value="Genomic_DNA"/>
</dbReference>
<evidence type="ECO:0000256" key="1">
    <source>
        <dbReference type="SAM" id="SignalP"/>
    </source>
</evidence>
<keyword evidence="1" id="KW-0732">Signal</keyword>
<organism evidence="2 3">
    <name type="scientific">Paenibacillus thailandensis</name>
    <dbReference type="NCBI Taxonomy" id="393250"/>
    <lineage>
        <taxon>Bacteria</taxon>
        <taxon>Bacillati</taxon>
        <taxon>Bacillota</taxon>
        <taxon>Bacilli</taxon>
        <taxon>Bacillales</taxon>
        <taxon>Paenibacillaceae</taxon>
        <taxon>Paenibacillus</taxon>
    </lineage>
</organism>
<evidence type="ECO:0000313" key="2">
    <source>
        <dbReference type="EMBL" id="MFD2660635.1"/>
    </source>
</evidence>
<dbReference type="Proteomes" id="UP001597493">
    <property type="component" value="Unassembled WGS sequence"/>
</dbReference>
<feature type="chain" id="PRO_5045812273" description="NEAT domain-containing protein" evidence="1">
    <location>
        <begin position="31"/>
        <end position="150"/>
    </location>
</feature>
<accession>A0ABW5QX36</accession>
<proteinExistence type="predicted"/>
<dbReference type="Gene3D" id="2.60.40.1850">
    <property type="match status" value="1"/>
</dbReference>